<dbReference type="OrthoDB" id="341301at2"/>
<dbReference type="GO" id="GO:0005737">
    <property type="term" value="C:cytoplasm"/>
    <property type="evidence" value="ECO:0007669"/>
    <property type="project" value="UniProtKB-SubCell"/>
</dbReference>
<dbReference type="Proteomes" id="UP000007383">
    <property type="component" value="Chromosome"/>
</dbReference>
<sequence>MSTEMIEDFLTYQARIRHLSPATITAYRRDLEDFNRHIDARGLRLAEVEREEIRSWVVAARKNGLSPRSMNRRLSSVRSLFRFLVRERGFSHNPTDALKSAKLEKHLPKVLQVDELRELLTISGGDFAAARDRALFELLYSGGCRISELLQANLGSLDLGRKTLLVRGKGDRDRVVFLGAAACAAVSEYLAMRRERLARIGKSGQMAIMINQRGGRLTVRGAAAIIDKRVQESELRQHVTPHQFRHSFATHLLENGADIRSVQEMLGHAKLSTTQIYTHVGLGTLRSVYANAHPHGRRRVSPTDEEEFTG</sequence>
<keyword evidence="8 9" id="KW-0131">Cell cycle</keyword>
<comment type="subcellular location">
    <subcellularLocation>
        <location evidence="1 9">Cytoplasm</location>
    </subcellularLocation>
</comment>
<keyword evidence="4 9" id="KW-0159">Chromosome partition</keyword>
<gene>
    <name evidence="9" type="primary">xerC</name>
    <name evidence="12" type="ordered locus">Spiaf_2111</name>
</gene>
<dbReference type="InterPro" id="IPR010998">
    <property type="entry name" value="Integrase_recombinase_N"/>
</dbReference>
<dbReference type="InterPro" id="IPR044068">
    <property type="entry name" value="CB"/>
</dbReference>
<dbReference type="NCBIfam" id="NF001399">
    <property type="entry name" value="PRK00283.1"/>
    <property type="match status" value="1"/>
</dbReference>
<dbReference type="Pfam" id="PF02899">
    <property type="entry name" value="Phage_int_SAM_1"/>
    <property type="match status" value="1"/>
</dbReference>
<dbReference type="HAMAP" id="MF_01808">
    <property type="entry name" value="Recomb_XerC_XerD"/>
    <property type="match status" value="1"/>
</dbReference>
<dbReference type="STRING" id="889378.Spiaf_2111"/>
<feature type="active site" evidence="9">
    <location>
        <position position="245"/>
    </location>
</feature>
<dbReference type="GO" id="GO:0009037">
    <property type="term" value="F:tyrosine-based site-specific recombinase activity"/>
    <property type="evidence" value="ECO:0007669"/>
    <property type="project" value="UniProtKB-UniRule"/>
</dbReference>
<dbReference type="PANTHER" id="PTHR30349:SF81">
    <property type="entry name" value="TYROSINE RECOMBINASE XERC"/>
    <property type="match status" value="1"/>
</dbReference>
<dbReference type="InterPro" id="IPR023009">
    <property type="entry name" value="Tyrosine_recombinase_XerC/XerD"/>
</dbReference>
<dbReference type="InterPro" id="IPR002104">
    <property type="entry name" value="Integrase_catalytic"/>
</dbReference>
<dbReference type="KEGG" id="sfc:Spiaf_2111"/>
<dbReference type="InterPro" id="IPR013762">
    <property type="entry name" value="Integrase-like_cat_sf"/>
</dbReference>
<evidence type="ECO:0000256" key="5">
    <source>
        <dbReference type="ARBA" id="ARBA00022908"/>
    </source>
</evidence>
<dbReference type="AlphaFoldDB" id="H9UKW6"/>
<organism evidence="12 13">
    <name type="scientific">Spirochaeta africana (strain ATCC 700263 / DSM 8902 / Z-7692)</name>
    <dbReference type="NCBI Taxonomy" id="889378"/>
    <lineage>
        <taxon>Bacteria</taxon>
        <taxon>Pseudomonadati</taxon>
        <taxon>Spirochaetota</taxon>
        <taxon>Spirochaetia</taxon>
        <taxon>Spirochaetales</taxon>
        <taxon>Spirochaetaceae</taxon>
        <taxon>Spirochaeta</taxon>
    </lineage>
</organism>
<comment type="subunit">
    <text evidence="9">Forms a cyclic heterotetrameric complex composed of two molecules of XerC and two molecules of XerD.</text>
</comment>
<dbReference type="CDD" id="cd00798">
    <property type="entry name" value="INT_XerDC_C"/>
    <property type="match status" value="1"/>
</dbReference>
<dbReference type="GO" id="GO:0051301">
    <property type="term" value="P:cell division"/>
    <property type="evidence" value="ECO:0007669"/>
    <property type="project" value="UniProtKB-KW"/>
</dbReference>
<feature type="domain" description="Core-binding (CB)" evidence="11">
    <location>
        <begin position="1"/>
        <end position="85"/>
    </location>
</feature>
<evidence type="ECO:0000256" key="6">
    <source>
        <dbReference type="ARBA" id="ARBA00023125"/>
    </source>
</evidence>
<dbReference type="PROSITE" id="PS51898">
    <property type="entry name" value="TYR_RECOMBINASE"/>
    <property type="match status" value="1"/>
</dbReference>
<dbReference type="RefSeq" id="WP_014456142.1">
    <property type="nucleotide sequence ID" value="NC_017098.1"/>
</dbReference>
<dbReference type="GO" id="GO:0003677">
    <property type="term" value="F:DNA binding"/>
    <property type="evidence" value="ECO:0007669"/>
    <property type="project" value="UniProtKB-UniRule"/>
</dbReference>
<evidence type="ECO:0000259" key="10">
    <source>
        <dbReference type="PROSITE" id="PS51898"/>
    </source>
</evidence>
<keyword evidence="13" id="KW-1185">Reference proteome</keyword>
<protein>
    <recommendedName>
        <fullName evidence="9">Tyrosine recombinase XerC</fullName>
    </recommendedName>
</protein>
<feature type="active site" evidence="9">
    <location>
        <position position="145"/>
    </location>
</feature>
<dbReference type="SUPFAM" id="SSF56349">
    <property type="entry name" value="DNA breaking-rejoining enzymes"/>
    <property type="match status" value="1"/>
</dbReference>
<dbReference type="Pfam" id="PF00589">
    <property type="entry name" value="Phage_integrase"/>
    <property type="match status" value="1"/>
</dbReference>
<dbReference type="Gene3D" id="1.10.150.130">
    <property type="match status" value="1"/>
</dbReference>
<feature type="active site" evidence="9">
    <location>
        <position position="169"/>
    </location>
</feature>
<evidence type="ECO:0000313" key="13">
    <source>
        <dbReference type="Proteomes" id="UP000007383"/>
    </source>
</evidence>
<dbReference type="GO" id="GO:0006313">
    <property type="term" value="P:DNA transposition"/>
    <property type="evidence" value="ECO:0007669"/>
    <property type="project" value="UniProtKB-UniRule"/>
</dbReference>
<dbReference type="Gene3D" id="1.10.443.10">
    <property type="entry name" value="Intergrase catalytic core"/>
    <property type="match status" value="1"/>
</dbReference>
<dbReference type="PANTHER" id="PTHR30349">
    <property type="entry name" value="PHAGE INTEGRASE-RELATED"/>
    <property type="match status" value="1"/>
</dbReference>
<keyword evidence="6 9" id="KW-0238">DNA-binding</keyword>
<feature type="active site" evidence="9">
    <location>
        <position position="242"/>
    </location>
</feature>
<evidence type="ECO:0000313" key="12">
    <source>
        <dbReference type="EMBL" id="AFG38159.1"/>
    </source>
</evidence>
<evidence type="ECO:0000256" key="4">
    <source>
        <dbReference type="ARBA" id="ARBA00022829"/>
    </source>
</evidence>
<dbReference type="InterPro" id="IPR050090">
    <property type="entry name" value="Tyrosine_recombinase_XerCD"/>
</dbReference>
<evidence type="ECO:0000256" key="9">
    <source>
        <dbReference type="HAMAP-Rule" id="MF_01808"/>
    </source>
</evidence>
<accession>H9UKW6</accession>
<comment type="function">
    <text evidence="9">Site-specific tyrosine recombinase, which acts by catalyzing the cutting and rejoining of the recombining DNA molecules. The XerC-XerD complex is essential to convert dimers of the bacterial chromosome into monomers to permit their segregation at cell division. It also contributes to the segregational stability of plasmids.</text>
</comment>
<keyword evidence="2 9" id="KW-0963">Cytoplasm</keyword>
<dbReference type="InterPro" id="IPR011010">
    <property type="entry name" value="DNA_brk_join_enz"/>
</dbReference>
<feature type="active site" evidence="9">
    <location>
        <position position="268"/>
    </location>
</feature>
<name>H9UKW6_SPIAZ</name>
<proteinExistence type="inferred from homology"/>
<evidence type="ECO:0000256" key="2">
    <source>
        <dbReference type="ARBA" id="ARBA00022490"/>
    </source>
</evidence>
<reference evidence="13" key="1">
    <citation type="journal article" date="2013" name="Stand. Genomic Sci.">
        <title>Complete genome sequence of the halophilic bacterium Spirochaeta africana type strain (Z-7692(T)) from the alkaline Lake Magadi in the East African Rift.</title>
        <authorList>
            <person name="Liolos K."/>
            <person name="Abt B."/>
            <person name="Scheuner C."/>
            <person name="Teshima H."/>
            <person name="Held B."/>
            <person name="Lapidus A."/>
            <person name="Nolan M."/>
            <person name="Lucas S."/>
            <person name="Deshpande S."/>
            <person name="Cheng J.F."/>
            <person name="Tapia R."/>
            <person name="Goodwin L.A."/>
            <person name="Pitluck S."/>
            <person name="Pagani I."/>
            <person name="Ivanova N."/>
            <person name="Mavromatis K."/>
            <person name="Mikhailova N."/>
            <person name="Huntemann M."/>
            <person name="Pati A."/>
            <person name="Chen A."/>
            <person name="Palaniappan K."/>
            <person name="Land M."/>
            <person name="Rohde M."/>
            <person name="Tindall B.J."/>
            <person name="Detter J.C."/>
            <person name="Goker M."/>
            <person name="Bristow J."/>
            <person name="Eisen J.A."/>
            <person name="Markowitz V."/>
            <person name="Hugenholtz P."/>
            <person name="Woyke T."/>
            <person name="Klenk H.P."/>
            <person name="Kyrpides N.C."/>
        </authorList>
    </citation>
    <scope>NUCLEOTIDE SEQUENCE</scope>
    <source>
        <strain evidence="13">ATCC 700263 / DSM 8902 / Z-7692</strain>
    </source>
</reference>
<dbReference type="InterPro" id="IPR004107">
    <property type="entry name" value="Integrase_SAM-like_N"/>
</dbReference>
<dbReference type="PROSITE" id="PS51900">
    <property type="entry name" value="CB"/>
    <property type="match status" value="1"/>
</dbReference>
<dbReference type="EMBL" id="CP003282">
    <property type="protein sequence ID" value="AFG38159.1"/>
    <property type="molecule type" value="Genomic_DNA"/>
</dbReference>
<dbReference type="HOGENOM" id="CLU_027562_9_6_12"/>
<evidence type="ECO:0000259" key="11">
    <source>
        <dbReference type="PROSITE" id="PS51900"/>
    </source>
</evidence>
<feature type="domain" description="Tyr recombinase" evidence="10">
    <location>
        <begin position="106"/>
        <end position="290"/>
    </location>
</feature>
<keyword evidence="7 9" id="KW-0233">DNA recombination</keyword>
<comment type="similarity">
    <text evidence="9">Belongs to the 'phage' integrase family. XerC subfamily.</text>
</comment>
<feature type="active site" description="O-(3'-phospho-DNA)-tyrosine intermediate" evidence="9">
    <location>
        <position position="277"/>
    </location>
</feature>
<evidence type="ECO:0000256" key="3">
    <source>
        <dbReference type="ARBA" id="ARBA00022618"/>
    </source>
</evidence>
<evidence type="ECO:0000256" key="1">
    <source>
        <dbReference type="ARBA" id="ARBA00004496"/>
    </source>
</evidence>
<evidence type="ECO:0000256" key="8">
    <source>
        <dbReference type="ARBA" id="ARBA00023306"/>
    </source>
</evidence>
<dbReference type="eggNOG" id="COG4974">
    <property type="taxonomic scope" value="Bacteria"/>
</dbReference>
<keyword evidence="5 9" id="KW-0229">DNA integration</keyword>
<evidence type="ECO:0000256" key="7">
    <source>
        <dbReference type="ARBA" id="ARBA00023172"/>
    </source>
</evidence>
<keyword evidence="3 9" id="KW-0132">Cell division</keyword>
<dbReference type="GO" id="GO:0007059">
    <property type="term" value="P:chromosome segregation"/>
    <property type="evidence" value="ECO:0007669"/>
    <property type="project" value="UniProtKB-UniRule"/>
</dbReference>
<dbReference type="PATRIC" id="fig|889378.3.peg.2098"/>